<accession>A0AAP0L0G2</accession>
<dbReference type="PANTHER" id="PTHR45700:SF6">
    <property type="entry name" value="E3 UBIQUITIN-PROTEIN LIGASE UPL6"/>
    <property type="match status" value="1"/>
</dbReference>
<dbReference type="AlphaFoldDB" id="A0AAP0L0G2"/>
<dbReference type="Proteomes" id="UP001420932">
    <property type="component" value="Unassembled WGS sequence"/>
</dbReference>
<evidence type="ECO:0000313" key="7">
    <source>
        <dbReference type="Proteomes" id="UP001420932"/>
    </source>
</evidence>
<sequence length="208" mass="23162">MLVSLVSLVSPSLWSLRLVALVSVIGSQLSLSLLSPSLARSRLSVLSLVVVMMSDVGKLQDWNNRRQFTPHDDFHVQEAVDERFISQYGEQTEEELLPWGKDIRVTNENVVTYIHLIANHRLNFQVTETRFGSDRVVVALTKLGKMTLQQNPIPAIATEMDVLAGLPSVALSVGGWFFDRVGVSVIDCPYPWDVSTPEELLEGVQAME</sequence>
<dbReference type="GO" id="GO:0006511">
    <property type="term" value="P:ubiquitin-dependent protein catabolic process"/>
    <property type="evidence" value="ECO:0007669"/>
    <property type="project" value="TreeGrafter"/>
</dbReference>
<dbReference type="GO" id="GO:0000209">
    <property type="term" value="P:protein polyubiquitination"/>
    <property type="evidence" value="ECO:0007669"/>
    <property type="project" value="InterPro"/>
</dbReference>
<dbReference type="EMBL" id="JBBNAF010000003">
    <property type="protein sequence ID" value="KAK9160334.1"/>
    <property type="molecule type" value="Genomic_DNA"/>
</dbReference>
<dbReference type="SUPFAM" id="SSF56204">
    <property type="entry name" value="Hect, E3 ligase catalytic domain"/>
    <property type="match status" value="1"/>
</dbReference>
<evidence type="ECO:0000256" key="2">
    <source>
        <dbReference type="ARBA" id="ARBA00012485"/>
    </source>
</evidence>
<dbReference type="Pfam" id="PF00632">
    <property type="entry name" value="HECT"/>
    <property type="match status" value="1"/>
</dbReference>
<dbReference type="InterPro" id="IPR044611">
    <property type="entry name" value="E3A/B/C-like"/>
</dbReference>
<dbReference type="PANTHER" id="PTHR45700">
    <property type="entry name" value="UBIQUITIN-PROTEIN LIGASE E3C"/>
    <property type="match status" value="1"/>
</dbReference>
<evidence type="ECO:0000256" key="4">
    <source>
        <dbReference type="ARBA" id="ARBA00022786"/>
    </source>
</evidence>
<feature type="domain" description="HECT" evidence="5">
    <location>
        <begin position="78"/>
        <end position="128"/>
    </location>
</feature>
<dbReference type="Gene3D" id="3.30.2160.10">
    <property type="entry name" value="Hect, E3 ligase catalytic domain"/>
    <property type="match status" value="1"/>
</dbReference>
<gene>
    <name evidence="6" type="ORF">Syun_006675</name>
</gene>
<dbReference type="EC" id="2.3.2.26" evidence="2"/>
<organism evidence="6 7">
    <name type="scientific">Stephania yunnanensis</name>
    <dbReference type="NCBI Taxonomy" id="152371"/>
    <lineage>
        <taxon>Eukaryota</taxon>
        <taxon>Viridiplantae</taxon>
        <taxon>Streptophyta</taxon>
        <taxon>Embryophyta</taxon>
        <taxon>Tracheophyta</taxon>
        <taxon>Spermatophyta</taxon>
        <taxon>Magnoliopsida</taxon>
        <taxon>Ranunculales</taxon>
        <taxon>Menispermaceae</taxon>
        <taxon>Menispermoideae</taxon>
        <taxon>Cissampelideae</taxon>
        <taxon>Stephania</taxon>
    </lineage>
</organism>
<protein>
    <recommendedName>
        <fullName evidence="2">HECT-type E3 ubiquitin transferase</fullName>
        <ecNumber evidence="2">2.3.2.26</ecNumber>
    </recommendedName>
</protein>
<keyword evidence="3" id="KW-0808">Transferase</keyword>
<name>A0AAP0L0G2_9MAGN</name>
<proteinExistence type="predicted"/>
<evidence type="ECO:0000256" key="3">
    <source>
        <dbReference type="ARBA" id="ARBA00022679"/>
    </source>
</evidence>
<reference evidence="6 7" key="1">
    <citation type="submission" date="2024-01" db="EMBL/GenBank/DDBJ databases">
        <title>Genome assemblies of Stephania.</title>
        <authorList>
            <person name="Yang L."/>
        </authorList>
    </citation>
    <scope>NUCLEOTIDE SEQUENCE [LARGE SCALE GENOMIC DNA]</scope>
    <source>
        <strain evidence="6">YNDBR</strain>
        <tissue evidence="6">Leaf</tissue>
    </source>
</reference>
<comment type="caution">
    <text evidence="6">The sequence shown here is derived from an EMBL/GenBank/DDBJ whole genome shotgun (WGS) entry which is preliminary data.</text>
</comment>
<dbReference type="InterPro" id="IPR000569">
    <property type="entry name" value="HECT_dom"/>
</dbReference>
<evidence type="ECO:0000256" key="1">
    <source>
        <dbReference type="ARBA" id="ARBA00000885"/>
    </source>
</evidence>
<evidence type="ECO:0000313" key="6">
    <source>
        <dbReference type="EMBL" id="KAK9160334.1"/>
    </source>
</evidence>
<dbReference type="GO" id="GO:0061630">
    <property type="term" value="F:ubiquitin protein ligase activity"/>
    <property type="evidence" value="ECO:0007669"/>
    <property type="project" value="UniProtKB-EC"/>
</dbReference>
<evidence type="ECO:0000259" key="5">
    <source>
        <dbReference type="Pfam" id="PF00632"/>
    </source>
</evidence>
<comment type="catalytic activity">
    <reaction evidence="1">
        <text>S-ubiquitinyl-[E2 ubiquitin-conjugating enzyme]-L-cysteine + [acceptor protein]-L-lysine = [E2 ubiquitin-conjugating enzyme]-L-cysteine + N(6)-ubiquitinyl-[acceptor protein]-L-lysine.</text>
        <dbReference type="EC" id="2.3.2.26"/>
    </reaction>
</comment>
<keyword evidence="7" id="KW-1185">Reference proteome</keyword>
<keyword evidence="4" id="KW-0833">Ubl conjugation pathway</keyword>
<dbReference type="InterPro" id="IPR035983">
    <property type="entry name" value="Hect_E3_ubiquitin_ligase"/>
</dbReference>